<dbReference type="OrthoDB" id="2123952at2759"/>
<sequence length="627" mass="69696">MRLEQEGPAPPVKVACLSRSLKTRCDGERPCRSCQTRGRDCSYRPSRRGGARVRKPREKTPTEIALENMPQQQLPLERLIEPGAGLRQFADLYQDSDFIFENLFPAELSELSDMSQSPVAPLPAVPMVRTYQSNEAIIDAYYIYIHPFFPILPAPNQTPIDRPVSHLQGEVPAFEPASPLGLAISAVLTLIPCADDMSYQTTESVLFRRMYAQYFAQSAIECIENENEMPETIQPSEALALPRKESSKQRFHAQVPQELEDIIALNILSFYEYAQRGNLKKMQARAGQALMSALALSLNNCEDEDEDFAAKSRVWWMTYICVTQATIVSNSQTSPLDFNSSFKTKYPLLECDHEAFELFVQAQRTVLACTCFAVDLVRAVKANSDISIFYERMKGLEYHVESLNIAADAWILQGSTSSPVDRSEQVVSRALRCIARIKLGSARIKIHRYCAFFDNPVFAGKYCDLDSVSCVNSSTSSSILLNSTSGLSEESKTSVAYLLPFSRQESTEICLKAALTIAATFNDLPFPNPTGEICESPCYLAPMSLIVAPRLMPSLACCAMQCTYTLAMINNRTVATLQGNTGLDSDVADGLLMRVRMGFSSIFTVFQNYATAFEALGGMRDQVQNVI</sequence>
<dbReference type="Proteomes" id="UP000799302">
    <property type="component" value="Unassembled WGS sequence"/>
</dbReference>
<feature type="compositionally biased region" description="Basic residues" evidence="2">
    <location>
        <begin position="45"/>
        <end position="57"/>
    </location>
</feature>
<name>A0A6A6TZR6_9PEZI</name>
<dbReference type="InterPro" id="IPR036864">
    <property type="entry name" value="Zn2-C6_fun-type_DNA-bd_sf"/>
</dbReference>
<protein>
    <recommendedName>
        <fullName evidence="3">Zn(2)-C6 fungal-type domain-containing protein</fullName>
    </recommendedName>
</protein>
<gene>
    <name evidence="4" type="ORF">BT63DRAFT_90673</name>
</gene>
<dbReference type="EMBL" id="MU004242">
    <property type="protein sequence ID" value="KAF2664493.1"/>
    <property type="molecule type" value="Genomic_DNA"/>
</dbReference>
<feature type="compositionally biased region" description="Basic and acidic residues" evidence="2">
    <location>
        <begin position="28"/>
        <end position="42"/>
    </location>
</feature>
<feature type="domain" description="Zn(2)-C6 fungal-type" evidence="3">
    <location>
        <begin position="10"/>
        <end position="52"/>
    </location>
</feature>
<dbReference type="Pfam" id="PF00172">
    <property type="entry name" value="Zn_clus"/>
    <property type="match status" value="1"/>
</dbReference>
<dbReference type="CDD" id="cd12148">
    <property type="entry name" value="fungal_TF_MHR"/>
    <property type="match status" value="1"/>
</dbReference>
<accession>A0A6A6TZR6</accession>
<evidence type="ECO:0000313" key="4">
    <source>
        <dbReference type="EMBL" id="KAF2664493.1"/>
    </source>
</evidence>
<evidence type="ECO:0000259" key="3">
    <source>
        <dbReference type="SMART" id="SM00066"/>
    </source>
</evidence>
<feature type="region of interest" description="Disordered" evidence="2">
    <location>
        <begin position="28"/>
        <end position="60"/>
    </location>
</feature>
<reference evidence="4" key="1">
    <citation type="journal article" date="2020" name="Stud. Mycol.">
        <title>101 Dothideomycetes genomes: a test case for predicting lifestyles and emergence of pathogens.</title>
        <authorList>
            <person name="Haridas S."/>
            <person name="Albert R."/>
            <person name="Binder M."/>
            <person name="Bloem J."/>
            <person name="Labutti K."/>
            <person name="Salamov A."/>
            <person name="Andreopoulos B."/>
            <person name="Baker S."/>
            <person name="Barry K."/>
            <person name="Bills G."/>
            <person name="Bluhm B."/>
            <person name="Cannon C."/>
            <person name="Castanera R."/>
            <person name="Culley D."/>
            <person name="Daum C."/>
            <person name="Ezra D."/>
            <person name="Gonzalez J."/>
            <person name="Henrissat B."/>
            <person name="Kuo A."/>
            <person name="Liang C."/>
            <person name="Lipzen A."/>
            <person name="Lutzoni F."/>
            <person name="Magnuson J."/>
            <person name="Mondo S."/>
            <person name="Nolan M."/>
            <person name="Ohm R."/>
            <person name="Pangilinan J."/>
            <person name="Park H.-J."/>
            <person name="Ramirez L."/>
            <person name="Alfaro M."/>
            <person name="Sun H."/>
            <person name="Tritt A."/>
            <person name="Yoshinaga Y."/>
            <person name="Zwiers L.-H."/>
            <person name="Turgeon B."/>
            <person name="Goodwin S."/>
            <person name="Spatafora J."/>
            <person name="Crous P."/>
            <person name="Grigoriev I."/>
        </authorList>
    </citation>
    <scope>NUCLEOTIDE SEQUENCE</scope>
    <source>
        <strain evidence="4">CBS 115976</strain>
    </source>
</reference>
<dbReference type="Gene3D" id="4.10.240.10">
    <property type="entry name" value="Zn(2)-C6 fungal-type DNA-binding domain"/>
    <property type="match status" value="1"/>
</dbReference>
<dbReference type="GO" id="GO:0000981">
    <property type="term" value="F:DNA-binding transcription factor activity, RNA polymerase II-specific"/>
    <property type="evidence" value="ECO:0007669"/>
    <property type="project" value="InterPro"/>
</dbReference>
<keyword evidence="5" id="KW-1185">Reference proteome</keyword>
<dbReference type="AlphaFoldDB" id="A0A6A6TZR6"/>
<proteinExistence type="predicted"/>
<dbReference type="GO" id="GO:0008270">
    <property type="term" value="F:zinc ion binding"/>
    <property type="evidence" value="ECO:0007669"/>
    <property type="project" value="InterPro"/>
</dbReference>
<dbReference type="PANTHER" id="PTHR47431">
    <property type="entry name" value="ZN(II)2CYS6 TRANSCRIPTION FACTOR (EUROFUNG)-RELATED"/>
    <property type="match status" value="1"/>
</dbReference>
<dbReference type="SUPFAM" id="SSF57701">
    <property type="entry name" value="Zn2/Cys6 DNA-binding domain"/>
    <property type="match status" value="1"/>
</dbReference>
<evidence type="ECO:0000256" key="1">
    <source>
        <dbReference type="ARBA" id="ARBA00023242"/>
    </source>
</evidence>
<keyword evidence="1" id="KW-0539">Nucleus</keyword>
<dbReference type="SMART" id="SM00066">
    <property type="entry name" value="GAL4"/>
    <property type="match status" value="1"/>
</dbReference>
<evidence type="ECO:0000313" key="5">
    <source>
        <dbReference type="Proteomes" id="UP000799302"/>
    </source>
</evidence>
<dbReference type="CDD" id="cd00067">
    <property type="entry name" value="GAL4"/>
    <property type="match status" value="1"/>
</dbReference>
<evidence type="ECO:0000256" key="2">
    <source>
        <dbReference type="SAM" id="MobiDB-lite"/>
    </source>
</evidence>
<dbReference type="PANTHER" id="PTHR47431:SF5">
    <property type="entry name" value="ZN(II)2CYS6 TRANSCRIPTION FACTOR (EUROFUNG)"/>
    <property type="match status" value="1"/>
</dbReference>
<organism evidence="4 5">
    <name type="scientific">Microthyrium microscopicum</name>
    <dbReference type="NCBI Taxonomy" id="703497"/>
    <lineage>
        <taxon>Eukaryota</taxon>
        <taxon>Fungi</taxon>
        <taxon>Dikarya</taxon>
        <taxon>Ascomycota</taxon>
        <taxon>Pezizomycotina</taxon>
        <taxon>Dothideomycetes</taxon>
        <taxon>Dothideomycetes incertae sedis</taxon>
        <taxon>Microthyriales</taxon>
        <taxon>Microthyriaceae</taxon>
        <taxon>Microthyrium</taxon>
    </lineage>
</organism>
<dbReference type="InterPro" id="IPR001138">
    <property type="entry name" value="Zn2Cys6_DnaBD"/>
</dbReference>